<dbReference type="Proteomes" id="UP000483820">
    <property type="component" value="Chromosome II"/>
</dbReference>
<dbReference type="EMBL" id="WUAV01000002">
    <property type="protein sequence ID" value="KAF1763881.1"/>
    <property type="molecule type" value="Genomic_DNA"/>
</dbReference>
<organism evidence="1 2">
    <name type="scientific">Caenorhabditis remanei</name>
    <name type="common">Caenorhabditis vulgaris</name>
    <dbReference type="NCBI Taxonomy" id="31234"/>
    <lineage>
        <taxon>Eukaryota</taxon>
        <taxon>Metazoa</taxon>
        <taxon>Ecdysozoa</taxon>
        <taxon>Nematoda</taxon>
        <taxon>Chromadorea</taxon>
        <taxon>Rhabditida</taxon>
        <taxon>Rhabditina</taxon>
        <taxon>Rhabditomorpha</taxon>
        <taxon>Rhabditoidea</taxon>
        <taxon>Rhabditidae</taxon>
        <taxon>Peloderinae</taxon>
        <taxon>Caenorhabditis</taxon>
    </lineage>
</organism>
<reference evidence="1 2" key="1">
    <citation type="submission" date="2019-12" db="EMBL/GenBank/DDBJ databases">
        <title>Chromosome-level assembly of the Caenorhabditis remanei genome.</title>
        <authorList>
            <person name="Teterina A.A."/>
            <person name="Willis J.H."/>
            <person name="Phillips P.C."/>
        </authorList>
    </citation>
    <scope>NUCLEOTIDE SEQUENCE [LARGE SCALE GENOMIC DNA]</scope>
    <source>
        <strain evidence="1 2">PX506</strain>
        <tissue evidence="1">Whole organism</tissue>
    </source>
</reference>
<dbReference type="RefSeq" id="XP_053588463.1">
    <property type="nucleotide sequence ID" value="XM_053724269.1"/>
</dbReference>
<sequence>MQSFFKGNWEGISPVDMSIEEAMTMARDSKVILSDACLRCFEIYYNLEYPRTIVSFERKTDPEFTPEEIQGLLKFLIESRFGAEDKQNDFANDEDVFNKAINTVYSLSAREAADIKSLFKHHYKLKYHRIIKNFEKKDDNDNGLGDVTQGVSSMKVQK</sequence>
<dbReference type="GeneID" id="78773717"/>
<name>A0A6A5HAJ4_CAERE</name>
<dbReference type="AlphaFoldDB" id="A0A6A5HAJ4"/>
<dbReference type="KEGG" id="crq:GCK72_003827"/>
<proteinExistence type="predicted"/>
<evidence type="ECO:0000313" key="1">
    <source>
        <dbReference type="EMBL" id="KAF1763881.1"/>
    </source>
</evidence>
<gene>
    <name evidence="1" type="ORF">GCK72_003827</name>
</gene>
<accession>A0A6A5HAJ4</accession>
<comment type="caution">
    <text evidence="1">The sequence shown here is derived from an EMBL/GenBank/DDBJ whole genome shotgun (WGS) entry which is preliminary data.</text>
</comment>
<protein>
    <submittedName>
        <fullName evidence="1">Uncharacterized protein</fullName>
    </submittedName>
</protein>
<dbReference type="CTD" id="78773717"/>
<evidence type="ECO:0000313" key="2">
    <source>
        <dbReference type="Proteomes" id="UP000483820"/>
    </source>
</evidence>